<feature type="transmembrane region" description="Helical" evidence="1">
    <location>
        <begin position="21"/>
        <end position="39"/>
    </location>
</feature>
<feature type="transmembrane region" description="Helical" evidence="1">
    <location>
        <begin position="202"/>
        <end position="226"/>
    </location>
</feature>
<dbReference type="EMBL" id="LBVW01000009">
    <property type="protein sequence ID" value="KKQ93614.1"/>
    <property type="molecule type" value="Genomic_DNA"/>
</dbReference>
<sequence>MPSLILINRTINSFLKLHFQFIIFITLNILFFFNILIFHSKVSFNGFNYNINSNHFIEDVRTEGKSFSLLNSLGQFDAQWYLKIAREGYAKISENSGESEQMAYAFFPFYPLIIRLFNSVIKDIEVSAFLISNLLVAINFFSFIYIIKKHFSYEISLKAIYILFFFPFAIFFRSYYTEGVYLVLLLWFSYFLLEKKYYKSSLFLSLLNITKASGFLLNLLFIYLAFRDFHKRKIRLSELLISAFLLFVPFMIWVYFNYHNTGSFIYFLLARSYWSPFAKFPFLSIFNNLALIFLFPFLPLHLFHFSQVDIITVFIFLLLLIKSKKILPRVYWLVSLCLWLSPLLVSDTMSFSRYQSVNFPIFIYLSQILKGKQYFIVLSIFFLLLMITSLFFVNWWWVG</sequence>
<keyword evidence="1" id="KW-1133">Transmembrane helix</keyword>
<dbReference type="Proteomes" id="UP000034932">
    <property type="component" value="Unassembled WGS sequence"/>
</dbReference>
<feature type="transmembrane region" description="Helical" evidence="1">
    <location>
        <begin position="326"/>
        <end position="345"/>
    </location>
</feature>
<accession>A0A0G0P696</accession>
<comment type="caution">
    <text evidence="2">The sequence shown here is derived from an EMBL/GenBank/DDBJ whole genome shotgun (WGS) entry which is preliminary data.</text>
</comment>
<feature type="transmembrane region" description="Helical" evidence="1">
    <location>
        <begin position="126"/>
        <end position="147"/>
    </location>
</feature>
<evidence type="ECO:0000313" key="3">
    <source>
        <dbReference type="Proteomes" id="UP000034932"/>
    </source>
</evidence>
<keyword evidence="1" id="KW-0472">Membrane</keyword>
<evidence type="ECO:0000313" key="2">
    <source>
        <dbReference type="EMBL" id="KKQ93614.1"/>
    </source>
</evidence>
<organism evidence="2 3">
    <name type="scientific">Candidatus Woesebacteria bacterium GW2011_GWB1_39_10b</name>
    <dbReference type="NCBI Taxonomy" id="1618573"/>
    <lineage>
        <taxon>Bacteria</taxon>
        <taxon>Candidatus Woeseibacteriota</taxon>
    </lineage>
</organism>
<feature type="transmembrane region" description="Helical" evidence="1">
    <location>
        <begin position="374"/>
        <end position="397"/>
    </location>
</feature>
<feature type="transmembrane region" description="Helical" evidence="1">
    <location>
        <begin position="302"/>
        <end position="320"/>
    </location>
</feature>
<proteinExistence type="predicted"/>
<evidence type="ECO:0000256" key="1">
    <source>
        <dbReference type="SAM" id="Phobius"/>
    </source>
</evidence>
<name>A0A0G0P696_9BACT</name>
<dbReference type="STRING" id="1618573.UT19_C0009G0023"/>
<protein>
    <submittedName>
        <fullName evidence="2">Uncharacterized protein</fullName>
    </submittedName>
</protein>
<gene>
    <name evidence="2" type="ORF">UT19_C0009G0023</name>
</gene>
<dbReference type="AlphaFoldDB" id="A0A0G0P696"/>
<reference evidence="2 3" key="1">
    <citation type="journal article" date="2015" name="Nature">
        <title>rRNA introns, odd ribosomes, and small enigmatic genomes across a large radiation of phyla.</title>
        <authorList>
            <person name="Brown C.T."/>
            <person name="Hug L.A."/>
            <person name="Thomas B.C."/>
            <person name="Sharon I."/>
            <person name="Castelle C.J."/>
            <person name="Singh A."/>
            <person name="Wilkins M.J."/>
            <person name="Williams K.H."/>
            <person name="Banfield J.F."/>
        </authorList>
    </citation>
    <scope>NUCLEOTIDE SEQUENCE [LARGE SCALE GENOMIC DNA]</scope>
</reference>
<feature type="transmembrane region" description="Helical" evidence="1">
    <location>
        <begin position="276"/>
        <end position="295"/>
    </location>
</feature>
<feature type="transmembrane region" description="Helical" evidence="1">
    <location>
        <begin position="238"/>
        <end position="256"/>
    </location>
</feature>
<keyword evidence="1" id="KW-0812">Transmembrane</keyword>
<feature type="transmembrane region" description="Helical" evidence="1">
    <location>
        <begin position="159"/>
        <end position="190"/>
    </location>
</feature>